<organism evidence="5">
    <name type="scientific">Myxobolus squamalis</name>
    <name type="common">Myxosporean</name>
    <dbReference type="NCBI Taxonomy" id="59785"/>
    <lineage>
        <taxon>Eukaryota</taxon>
        <taxon>Metazoa</taxon>
        <taxon>Cnidaria</taxon>
        <taxon>Myxozoa</taxon>
        <taxon>Myxosporea</taxon>
        <taxon>Bivalvulida</taxon>
        <taxon>Platysporina</taxon>
        <taxon>Myxobolidae</taxon>
        <taxon>Myxobolus</taxon>
    </lineage>
</organism>
<accession>A0A6B2G4H3</accession>
<name>A0A6B2G4H3_MYXSQ</name>
<evidence type="ECO:0000256" key="2">
    <source>
        <dbReference type="ARBA" id="ARBA00038210"/>
    </source>
</evidence>
<dbReference type="AlphaFoldDB" id="A0A6B2G4H3"/>
<dbReference type="PROSITE" id="PS50005">
    <property type="entry name" value="TPR"/>
    <property type="match status" value="2"/>
</dbReference>
<feature type="repeat" description="TPR" evidence="4">
    <location>
        <begin position="99"/>
        <end position="132"/>
    </location>
</feature>
<dbReference type="GO" id="GO:0031145">
    <property type="term" value="P:anaphase-promoting complex-dependent catabolic process"/>
    <property type="evidence" value="ECO:0007669"/>
    <property type="project" value="TreeGrafter"/>
</dbReference>
<evidence type="ECO:0000256" key="1">
    <source>
        <dbReference type="ARBA" id="ARBA00022803"/>
    </source>
</evidence>
<dbReference type="GO" id="GO:0051301">
    <property type="term" value="P:cell division"/>
    <property type="evidence" value="ECO:0007669"/>
    <property type="project" value="UniProtKB-KW"/>
</dbReference>
<dbReference type="InterPro" id="IPR019734">
    <property type="entry name" value="TPR_rpt"/>
</dbReference>
<feature type="repeat" description="TPR" evidence="4">
    <location>
        <begin position="32"/>
        <end position="65"/>
    </location>
</feature>
<keyword evidence="5" id="KW-0131">Cell cycle</keyword>
<evidence type="ECO:0000313" key="5">
    <source>
        <dbReference type="EMBL" id="NDJ96281.1"/>
    </source>
</evidence>
<dbReference type="PANTHER" id="PTHR12558:SF13">
    <property type="entry name" value="CELL DIVISION CYCLE PROTEIN 27 HOMOLOG"/>
    <property type="match status" value="1"/>
</dbReference>
<dbReference type="PANTHER" id="PTHR12558">
    <property type="entry name" value="CELL DIVISION CYCLE 16,23,27"/>
    <property type="match status" value="1"/>
</dbReference>
<reference evidence="5" key="1">
    <citation type="submission" date="2018-11" db="EMBL/GenBank/DDBJ databases">
        <title>Myxobolus squamalis genome and transcriptome.</title>
        <authorList>
            <person name="Yahalomi D."/>
            <person name="Atkinson S.D."/>
            <person name="Neuhof M."/>
            <person name="Chang E.S."/>
            <person name="Philippe H."/>
            <person name="Cartwright P."/>
            <person name="Bartholomew J.L."/>
            <person name="Huchon D."/>
        </authorList>
    </citation>
    <scope>NUCLEOTIDE SEQUENCE</scope>
    <source>
        <strain evidence="5">71B08</strain>
        <tissue evidence="5">Whole</tissue>
    </source>
</reference>
<evidence type="ECO:0000256" key="4">
    <source>
        <dbReference type="PROSITE-ProRule" id="PRU00339"/>
    </source>
</evidence>
<dbReference type="GO" id="GO:0007091">
    <property type="term" value="P:metaphase/anaphase transition of mitotic cell cycle"/>
    <property type="evidence" value="ECO:0007669"/>
    <property type="project" value="TreeGrafter"/>
</dbReference>
<keyword evidence="1 4" id="KW-0802">TPR repeat</keyword>
<dbReference type="GO" id="GO:0005737">
    <property type="term" value="C:cytoplasm"/>
    <property type="evidence" value="ECO:0007669"/>
    <property type="project" value="TreeGrafter"/>
</dbReference>
<dbReference type="GO" id="GO:0005680">
    <property type="term" value="C:anaphase-promoting complex"/>
    <property type="evidence" value="ECO:0007669"/>
    <property type="project" value="TreeGrafter"/>
</dbReference>
<dbReference type="SUPFAM" id="SSF48452">
    <property type="entry name" value="TPR-like"/>
    <property type="match status" value="1"/>
</dbReference>
<proteinExistence type="inferred from homology"/>
<keyword evidence="5" id="KW-0132">Cell division</keyword>
<dbReference type="Pfam" id="PF13432">
    <property type="entry name" value="TPR_16"/>
    <property type="match status" value="1"/>
</dbReference>
<sequence>MDECSSNLWQLNDVNKLEHLVETLSSMCPLDSETWIAAGNLESLKKRHQKAVSFFKRARYIDPFNPYPHTLISQELHITDGNFQESVLKGVIHMDSFHYQAWYFLGRIKAQQQKFDEALTYLRYSSDINPRNTVILSLIAYCFLKNKKYKNSLEIIQKAIDIDSENLLLKFECATIFFEMNNFRECLKNLEPLLKACRFDCGVNLLAAKTYYALEMLPESVESASKIINQNKANPFAELEAKELLKSIGLYQNSQSSRINNLPTSPIMNEIAEISQNSNLF</sequence>
<dbReference type="Gene3D" id="1.25.40.10">
    <property type="entry name" value="Tetratricopeptide repeat domain"/>
    <property type="match status" value="1"/>
</dbReference>
<dbReference type="Pfam" id="PF13181">
    <property type="entry name" value="TPR_8"/>
    <property type="match status" value="1"/>
</dbReference>
<dbReference type="InterPro" id="IPR011990">
    <property type="entry name" value="TPR-like_helical_dom_sf"/>
</dbReference>
<dbReference type="GO" id="GO:0016567">
    <property type="term" value="P:protein ubiquitination"/>
    <property type="evidence" value="ECO:0007669"/>
    <property type="project" value="TreeGrafter"/>
</dbReference>
<comment type="similarity">
    <text evidence="2">Belongs to the APC3/CDC27 family.</text>
</comment>
<evidence type="ECO:0000256" key="3">
    <source>
        <dbReference type="ARBA" id="ARBA00039307"/>
    </source>
</evidence>
<dbReference type="EMBL" id="GHBR01000811">
    <property type="protein sequence ID" value="NDJ96281.1"/>
    <property type="molecule type" value="Transcribed_RNA"/>
</dbReference>
<dbReference type="SMART" id="SM00028">
    <property type="entry name" value="TPR"/>
    <property type="match status" value="4"/>
</dbReference>
<protein>
    <recommendedName>
        <fullName evidence="3">Cell division cycle protein 27 homolog</fullName>
    </recommendedName>
</protein>